<feature type="transmembrane region" description="Helical" evidence="9">
    <location>
        <begin position="91"/>
        <end position="109"/>
    </location>
</feature>
<evidence type="ECO:0000256" key="1">
    <source>
        <dbReference type="ARBA" id="ARBA00004141"/>
    </source>
</evidence>
<evidence type="ECO:0000259" key="10">
    <source>
        <dbReference type="PROSITE" id="PS50262"/>
    </source>
</evidence>
<dbReference type="GO" id="GO:0007186">
    <property type="term" value="P:G protein-coupled receptor signaling pathway"/>
    <property type="evidence" value="ECO:0000318"/>
    <property type="project" value="GO_Central"/>
</dbReference>
<dbReference type="PROSITE" id="PS50262">
    <property type="entry name" value="G_PROTEIN_RECEP_F1_2"/>
    <property type="match status" value="1"/>
</dbReference>
<dbReference type="OMA" id="WPETEAF"/>
<dbReference type="GeneID" id="582931"/>
<feature type="compositionally biased region" description="Polar residues" evidence="8">
    <location>
        <begin position="384"/>
        <end position="396"/>
    </location>
</feature>
<dbReference type="GO" id="GO:0004930">
    <property type="term" value="F:G protein-coupled receptor activity"/>
    <property type="evidence" value="ECO:0000318"/>
    <property type="project" value="GO_Central"/>
</dbReference>
<proteinExistence type="predicted"/>
<dbReference type="CDD" id="cd00637">
    <property type="entry name" value="7tm_classA_rhodopsin-like"/>
    <property type="match status" value="1"/>
</dbReference>
<evidence type="ECO:0000313" key="11">
    <source>
        <dbReference type="EnsemblMetazoa" id="XP_003723960"/>
    </source>
</evidence>
<dbReference type="AlphaFoldDB" id="A0A7M7GNK5"/>
<keyword evidence="4" id="KW-0297">G-protein coupled receptor</keyword>
<dbReference type="Gene3D" id="1.20.1070.10">
    <property type="entry name" value="Rhodopsin 7-helix transmembrane proteins"/>
    <property type="match status" value="1"/>
</dbReference>
<evidence type="ECO:0000256" key="2">
    <source>
        <dbReference type="ARBA" id="ARBA00022692"/>
    </source>
</evidence>
<name>A0A7M7GNK5_STRPU</name>
<dbReference type="InParanoid" id="A0A7M7GNK5"/>
<keyword evidence="5 9" id="KW-0472">Membrane</keyword>
<accession>A0A7M7GNK5</accession>
<comment type="subcellular location">
    <subcellularLocation>
        <location evidence="1">Membrane</location>
        <topology evidence="1">Multi-pass membrane protein</topology>
    </subcellularLocation>
</comment>
<evidence type="ECO:0000256" key="7">
    <source>
        <dbReference type="ARBA" id="ARBA00023224"/>
    </source>
</evidence>
<dbReference type="EnsemblMetazoa" id="XM_003723912">
    <property type="protein sequence ID" value="XP_003723960"/>
    <property type="gene ID" value="LOC582931"/>
</dbReference>
<feature type="transmembrane region" description="Helical" evidence="9">
    <location>
        <begin position="55"/>
        <end position="79"/>
    </location>
</feature>
<feature type="transmembrane region" description="Helical" evidence="9">
    <location>
        <begin position="180"/>
        <end position="199"/>
    </location>
</feature>
<dbReference type="Pfam" id="PF00001">
    <property type="entry name" value="7tm_1"/>
    <property type="match status" value="1"/>
</dbReference>
<dbReference type="OrthoDB" id="10036964at2759"/>
<sequence length="428" mass="48029">MSIEDPLVFRKEGLSHTVLTMSDGDICPPGVSFFDVRNLSSEDASTFLYQPGETVLITIVMPIIWAIGVISNSAFIFVVARIRRMRTVTNYYLLNLAVADIMFLCFAVGDKVGRYIASPVYNDQYGLKTAGCVLLNYFVQLSYYGSIFLVTLVTLEKYYAVCRPVQHRLMSGRKRTIRTVAAAWLLATAFAASLIPGWANWTPFCFLWPDFEKFDSLPNLVGYCLPHSDVFLSIGNGLQTIPFFVVMILNFLMYGLIIRAVNTRVAVRENQLASSAVRSIQMRNQVVRMLIINGVIFFICLAPYQCSSFAMMITAATENYLLSGDQVEKVMWTGRILSYINSAINPFVYTFVNPRYRHAFFEAFALCPSIKRHLVKKAKMDENGTSNISMDQSATMKRSETRKESTATTDSQVSQIFSASVVANDVAI</sequence>
<evidence type="ECO:0000256" key="8">
    <source>
        <dbReference type="SAM" id="MobiDB-lite"/>
    </source>
</evidence>
<evidence type="ECO:0000256" key="6">
    <source>
        <dbReference type="ARBA" id="ARBA00023170"/>
    </source>
</evidence>
<dbReference type="Proteomes" id="UP000007110">
    <property type="component" value="Unassembled WGS sequence"/>
</dbReference>
<reference evidence="12" key="1">
    <citation type="submission" date="2015-02" db="EMBL/GenBank/DDBJ databases">
        <title>Genome sequencing for Strongylocentrotus purpuratus.</title>
        <authorList>
            <person name="Murali S."/>
            <person name="Liu Y."/>
            <person name="Vee V."/>
            <person name="English A."/>
            <person name="Wang M."/>
            <person name="Skinner E."/>
            <person name="Han Y."/>
            <person name="Muzny D.M."/>
            <person name="Worley K.C."/>
            <person name="Gibbs R.A."/>
        </authorList>
    </citation>
    <scope>NUCLEOTIDE SEQUENCE</scope>
</reference>
<evidence type="ECO:0000256" key="3">
    <source>
        <dbReference type="ARBA" id="ARBA00022989"/>
    </source>
</evidence>
<feature type="transmembrane region" description="Helical" evidence="9">
    <location>
        <begin position="241"/>
        <end position="261"/>
    </location>
</feature>
<keyword evidence="7" id="KW-0807">Transducer</keyword>
<dbReference type="PANTHER" id="PTHR24243">
    <property type="entry name" value="G-PROTEIN COUPLED RECEPTOR"/>
    <property type="match status" value="1"/>
</dbReference>
<keyword evidence="12" id="KW-1185">Reference proteome</keyword>
<evidence type="ECO:0000256" key="5">
    <source>
        <dbReference type="ARBA" id="ARBA00023136"/>
    </source>
</evidence>
<feature type="domain" description="G-protein coupled receptors family 1 profile" evidence="10">
    <location>
        <begin position="71"/>
        <end position="349"/>
    </location>
</feature>
<feature type="region of interest" description="Disordered" evidence="8">
    <location>
        <begin position="384"/>
        <end position="409"/>
    </location>
</feature>
<evidence type="ECO:0000256" key="4">
    <source>
        <dbReference type="ARBA" id="ARBA00023040"/>
    </source>
</evidence>
<dbReference type="InterPro" id="IPR017452">
    <property type="entry name" value="GPCR_Rhodpsn_7TM"/>
</dbReference>
<feature type="transmembrane region" description="Helical" evidence="9">
    <location>
        <begin position="286"/>
        <end position="304"/>
    </location>
</feature>
<reference evidence="11" key="2">
    <citation type="submission" date="2021-01" db="UniProtKB">
        <authorList>
            <consortium name="EnsemblMetazoa"/>
        </authorList>
    </citation>
    <scope>IDENTIFICATION</scope>
</reference>
<keyword evidence="3 9" id="KW-1133">Transmembrane helix</keyword>
<organism evidence="11 12">
    <name type="scientific">Strongylocentrotus purpuratus</name>
    <name type="common">Purple sea urchin</name>
    <dbReference type="NCBI Taxonomy" id="7668"/>
    <lineage>
        <taxon>Eukaryota</taxon>
        <taxon>Metazoa</taxon>
        <taxon>Echinodermata</taxon>
        <taxon>Eleutherozoa</taxon>
        <taxon>Echinozoa</taxon>
        <taxon>Echinoidea</taxon>
        <taxon>Euechinoidea</taxon>
        <taxon>Echinacea</taxon>
        <taxon>Camarodonta</taxon>
        <taxon>Echinidea</taxon>
        <taxon>Strongylocentrotidae</taxon>
        <taxon>Strongylocentrotus</taxon>
    </lineage>
</organism>
<dbReference type="PANTHER" id="PTHR24243:SF208">
    <property type="entry name" value="PYROKININ-1 RECEPTOR"/>
    <property type="match status" value="1"/>
</dbReference>
<keyword evidence="2 9" id="KW-0812">Transmembrane</keyword>
<protein>
    <recommendedName>
        <fullName evidence="10">G-protein coupled receptors family 1 profile domain-containing protein</fullName>
    </recommendedName>
</protein>
<dbReference type="SUPFAM" id="SSF81321">
    <property type="entry name" value="Family A G protein-coupled receptor-like"/>
    <property type="match status" value="1"/>
</dbReference>
<dbReference type="RefSeq" id="XP_003723960.1">
    <property type="nucleotide sequence ID" value="XM_003723912.3"/>
</dbReference>
<dbReference type="GO" id="GO:0005886">
    <property type="term" value="C:plasma membrane"/>
    <property type="evidence" value="ECO:0000318"/>
    <property type="project" value="GO_Central"/>
</dbReference>
<keyword evidence="6" id="KW-0675">Receptor</keyword>
<evidence type="ECO:0000313" key="12">
    <source>
        <dbReference type="Proteomes" id="UP000007110"/>
    </source>
</evidence>
<evidence type="ECO:0000256" key="9">
    <source>
        <dbReference type="SAM" id="Phobius"/>
    </source>
</evidence>
<feature type="transmembrane region" description="Helical" evidence="9">
    <location>
        <begin position="141"/>
        <end position="159"/>
    </location>
</feature>
<dbReference type="SMART" id="SM01381">
    <property type="entry name" value="7TM_GPCR_Srsx"/>
    <property type="match status" value="1"/>
</dbReference>
<dbReference type="PRINTS" id="PR00237">
    <property type="entry name" value="GPCRRHODOPSN"/>
</dbReference>
<dbReference type="InterPro" id="IPR000276">
    <property type="entry name" value="GPCR_Rhodpsn"/>
</dbReference>
<dbReference type="KEGG" id="spu:582931"/>